<accession>A0ABN9M629</accession>
<feature type="non-terminal residue" evidence="1">
    <location>
        <position position="1"/>
    </location>
</feature>
<proteinExistence type="predicted"/>
<organism evidence="1 2">
    <name type="scientific">Ranitomeya imitator</name>
    <name type="common">mimic poison frog</name>
    <dbReference type="NCBI Taxonomy" id="111125"/>
    <lineage>
        <taxon>Eukaryota</taxon>
        <taxon>Metazoa</taxon>
        <taxon>Chordata</taxon>
        <taxon>Craniata</taxon>
        <taxon>Vertebrata</taxon>
        <taxon>Euteleostomi</taxon>
        <taxon>Amphibia</taxon>
        <taxon>Batrachia</taxon>
        <taxon>Anura</taxon>
        <taxon>Neobatrachia</taxon>
        <taxon>Hyloidea</taxon>
        <taxon>Dendrobatidae</taxon>
        <taxon>Dendrobatinae</taxon>
        <taxon>Ranitomeya</taxon>
    </lineage>
</organism>
<protein>
    <submittedName>
        <fullName evidence="1">Uncharacterized protein</fullName>
    </submittedName>
</protein>
<keyword evidence="2" id="KW-1185">Reference proteome</keyword>
<reference evidence="1" key="1">
    <citation type="submission" date="2023-07" db="EMBL/GenBank/DDBJ databases">
        <authorList>
            <person name="Stuckert A."/>
        </authorList>
    </citation>
    <scope>NUCLEOTIDE SEQUENCE</scope>
</reference>
<evidence type="ECO:0000313" key="1">
    <source>
        <dbReference type="EMBL" id="CAJ0957512.1"/>
    </source>
</evidence>
<gene>
    <name evidence="1" type="ORF">RIMI_LOCUS15991946</name>
</gene>
<comment type="caution">
    <text evidence="1">The sequence shown here is derived from an EMBL/GenBank/DDBJ whole genome shotgun (WGS) entry which is preliminary data.</text>
</comment>
<name>A0ABN9M629_9NEOB</name>
<sequence length="55" mass="5807">AGVTRSGCAHDASLLLLCRKTSRTGFLPHPVSKERLDEAAVKPHLSFPGLTGIHG</sequence>
<dbReference type="EMBL" id="CAUEEQ010043938">
    <property type="protein sequence ID" value="CAJ0957512.1"/>
    <property type="molecule type" value="Genomic_DNA"/>
</dbReference>
<dbReference type="Proteomes" id="UP001176940">
    <property type="component" value="Unassembled WGS sequence"/>
</dbReference>
<evidence type="ECO:0000313" key="2">
    <source>
        <dbReference type="Proteomes" id="UP001176940"/>
    </source>
</evidence>